<feature type="domain" description="DUF2231" evidence="2">
    <location>
        <begin position="6"/>
        <end position="138"/>
    </location>
</feature>
<keyword evidence="1" id="KW-0472">Membrane</keyword>
<reference evidence="3 4" key="1">
    <citation type="submission" date="2014-07" db="EMBL/GenBank/DDBJ databases">
        <title>Draft Genome Sequence of Gephyronic Acid Producer, Cystobacter violaceus Strain Cb vi76.</title>
        <authorList>
            <person name="Stevens D.C."/>
            <person name="Young J."/>
            <person name="Carmichael R."/>
            <person name="Tan J."/>
            <person name="Taylor R.E."/>
        </authorList>
    </citation>
    <scope>NUCLEOTIDE SEQUENCE [LARGE SCALE GENOMIC DNA]</scope>
    <source>
        <strain evidence="3 4">Cb vi76</strain>
    </source>
</reference>
<dbReference type="AlphaFoldDB" id="A0A084SQW3"/>
<gene>
    <name evidence="3" type="ORF">Q664_26075</name>
</gene>
<dbReference type="RefSeq" id="WP_043400936.1">
    <property type="nucleotide sequence ID" value="NZ_JPMI01000175.1"/>
</dbReference>
<sequence>MKMLLHELHPAVVHTPLTLLPTATVADVIAVTTGDRTWARVGRRLWVAGTLSALFSGLAGLAASQEVKLEEPRARDMVFLHGLGNAVITLGAVGVTLWRLGRPPSVVQCALGIAANVAAIYTATLGGKMVYELGVGINPMPVEGSVGTLKGPPLLSREAPRALIRDAVLGVRWLLDRARGIFSGAVPLASGAKGFGEGTQVPAVTSEPLVDDATLSPSPRPLY</sequence>
<evidence type="ECO:0000259" key="2">
    <source>
        <dbReference type="Pfam" id="PF09990"/>
    </source>
</evidence>
<evidence type="ECO:0000256" key="1">
    <source>
        <dbReference type="SAM" id="Phobius"/>
    </source>
</evidence>
<comment type="caution">
    <text evidence="3">The sequence shown here is derived from an EMBL/GenBank/DDBJ whole genome shotgun (WGS) entry which is preliminary data.</text>
</comment>
<keyword evidence="1" id="KW-1133">Transmembrane helix</keyword>
<dbReference type="EMBL" id="JPMI01000175">
    <property type="protein sequence ID" value="KFA90848.1"/>
    <property type="molecule type" value="Genomic_DNA"/>
</dbReference>
<organism evidence="3 4">
    <name type="scientific">Archangium violaceum Cb vi76</name>
    <dbReference type="NCBI Taxonomy" id="1406225"/>
    <lineage>
        <taxon>Bacteria</taxon>
        <taxon>Pseudomonadati</taxon>
        <taxon>Myxococcota</taxon>
        <taxon>Myxococcia</taxon>
        <taxon>Myxococcales</taxon>
        <taxon>Cystobacterineae</taxon>
        <taxon>Archangiaceae</taxon>
        <taxon>Archangium</taxon>
    </lineage>
</organism>
<evidence type="ECO:0000313" key="3">
    <source>
        <dbReference type="EMBL" id="KFA90848.1"/>
    </source>
</evidence>
<dbReference type="InterPro" id="IPR019251">
    <property type="entry name" value="DUF2231_TM"/>
</dbReference>
<proteinExistence type="predicted"/>
<feature type="transmembrane region" description="Helical" evidence="1">
    <location>
        <begin position="45"/>
        <end position="65"/>
    </location>
</feature>
<feature type="transmembrane region" description="Helical" evidence="1">
    <location>
        <begin position="77"/>
        <end position="98"/>
    </location>
</feature>
<name>A0A084SQW3_9BACT</name>
<accession>A0A084SQW3</accession>
<dbReference type="Proteomes" id="UP000028547">
    <property type="component" value="Unassembled WGS sequence"/>
</dbReference>
<dbReference type="Pfam" id="PF09990">
    <property type="entry name" value="DUF2231"/>
    <property type="match status" value="1"/>
</dbReference>
<evidence type="ECO:0000313" key="4">
    <source>
        <dbReference type="Proteomes" id="UP000028547"/>
    </source>
</evidence>
<protein>
    <recommendedName>
        <fullName evidence="2">DUF2231 domain-containing protein</fullName>
    </recommendedName>
</protein>
<keyword evidence="1" id="KW-0812">Transmembrane</keyword>